<comment type="caution">
    <text evidence="1">The sequence shown here is derived from an EMBL/GenBank/DDBJ whole genome shotgun (WGS) entry which is preliminary data.</text>
</comment>
<proteinExistence type="predicted"/>
<accession>A0ABT7LRB4</accession>
<gene>
    <name evidence="1" type="ORF">QRD39_03585</name>
</gene>
<organism evidence="1 2">
    <name type="scientific">Streptococcus raffinosi</name>
    <dbReference type="NCBI Taxonomy" id="3053355"/>
    <lineage>
        <taxon>Bacteria</taxon>
        <taxon>Bacillati</taxon>
        <taxon>Bacillota</taxon>
        <taxon>Bacilli</taxon>
        <taxon>Lactobacillales</taxon>
        <taxon>Streptococcaceae</taxon>
        <taxon>Streptococcus</taxon>
    </lineage>
</organism>
<reference evidence="1 2" key="1">
    <citation type="submission" date="2023-06" db="EMBL/GenBank/DDBJ databases">
        <title>A potential novel species of Streptococcus isolated from human milk sample.</title>
        <authorList>
            <person name="Nguyen H.V."/>
            <person name="Trinh A.T.V."/>
            <person name="Hoang A.T.L."/>
            <person name="Bui L.N.H."/>
            <person name="Tran Q.T.L."/>
            <person name="Trinh T."/>
        </authorList>
    </citation>
    <scope>NUCLEOTIDE SEQUENCE [LARGE SCALE GENOMIC DNA]</scope>
    <source>
        <strain evidence="1 2">VTCC 12812</strain>
    </source>
</reference>
<evidence type="ECO:0008006" key="3">
    <source>
        <dbReference type="Google" id="ProtNLM"/>
    </source>
</evidence>
<evidence type="ECO:0000313" key="1">
    <source>
        <dbReference type="EMBL" id="MDL5043191.1"/>
    </source>
</evidence>
<dbReference type="EMBL" id="JASUZV010000004">
    <property type="protein sequence ID" value="MDL5043191.1"/>
    <property type="molecule type" value="Genomic_DNA"/>
</dbReference>
<dbReference type="RefSeq" id="WP_285955693.1">
    <property type="nucleotide sequence ID" value="NZ_JASUZV010000004.1"/>
</dbReference>
<name>A0ABT7LRB4_9STRE</name>
<dbReference type="Proteomes" id="UP001529255">
    <property type="component" value="Unassembled WGS sequence"/>
</dbReference>
<sequence>MAGENQVTVTQIGLLNNLATSSQTASQKYIDETNNVHQSFQVRTGGNEGVAIEAFVDKINNLSTQVFAVYPGLLSDFASAISNYSSVLTGAGFSDKVYTDSGDIDNIKTWLSTQRYNSISSKGEKLDAAFKEASAALAKSPNSVDYSADTKSIVSVALENLTHRASVYQSKHDTLMSGKQTFSSELDTVQAGLNQVKIYLNNALYLSQMDVSTLFSWVTSGKLTEGNMDLIDNIQDSGDDEMLDVLLNEGDDKGKFFTNLGEVDGTHVSQGMMDLAYGRFYANAVQSESPSEFDTNNILNFFKSLENQDSKAASVYLEKMTISGDRYAAVMSAKATELLPKFPSKGASSEEYEAYSQAWNNLMTSGKLNEINNKIENAGALTSLFSSAYKEELGVTKRGKSNIEETIKSGMQDLTFSIDGSGQRHFEWTNKVDSESSINTTTTRKVIASLHLTEDDVQKTKIEVKADELDKKRETALKDFTVGLASTVTTFAAPEYSAVVNFANALSKASESGEDKPSTTATLFDKSAALAFGDSYSNLGKGVTQGTSFIKAIESLQSVSSQQNDNERTAEALMFNGGGYSTQIDQGSGSQGAIYTSNYDLSATLAKYDMNENGLRAYIYRNNGGVASQELTEEGWKDVSQDTAKGVKSISKFDREINTDYFDKSYSLNGGGKVTGKEMKDYLTGNGDQNYTDIEASNITEAMDDMTSGLDKDIRDTFQIDNYAKYNSHSFDTLVNAQKQE</sequence>
<keyword evidence="2" id="KW-1185">Reference proteome</keyword>
<evidence type="ECO:0000313" key="2">
    <source>
        <dbReference type="Proteomes" id="UP001529255"/>
    </source>
</evidence>
<protein>
    <recommendedName>
        <fullName evidence="3">LXG domain-containing protein</fullName>
    </recommendedName>
</protein>